<accession>X1CHI8</accession>
<sequence>GELNSEGEEFECAQAIERSAHVKYWLRNLERPSNGSSFWLPTSTDRFYPDFVAQLNDARILVIEYKGAHLAETPDTKEKANIGALWEERSKGMALFLMAVKEDDMGRDVYKQIEDKIISTR</sequence>
<proteinExistence type="predicted"/>
<dbReference type="EMBL" id="BART01033400">
    <property type="protein sequence ID" value="GAH07102.1"/>
    <property type="molecule type" value="Genomic_DNA"/>
</dbReference>
<feature type="non-terminal residue" evidence="1">
    <location>
        <position position="1"/>
    </location>
</feature>
<comment type="caution">
    <text evidence="1">The sequence shown here is derived from an EMBL/GenBank/DDBJ whole genome shotgun (WGS) entry which is preliminary data.</text>
</comment>
<evidence type="ECO:0000313" key="1">
    <source>
        <dbReference type="EMBL" id="GAH07102.1"/>
    </source>
</evidence>
<name>X1CHI8_9ZZZZ</name>
<protein>
    <submittedName>
        <fullName evidence="1">Uncharacterized protein</fullName>
    </submittedName>
</protein>
<dbReference type="AlphaFoldDB" id="X1CHI8"/>
<organism evidence="1">
    <name type="scientific">marine sediment metagenome</name>
    <dbReference type="NCBI Taxonomy" id="412755"/>
    <lineage>
        <taxon>unclassified sequences</taxon>
        <taxon>metagenomes</taxon>
        <taxon>ecological metagenomes</taxon>
    </lineage>
</organism>
<gene>
    <name evidence="1" type="ORF">S01H4_57418</name>
</gene>
<reference evidence="1" key="1">
    <citation type="journal article" date="2014" name="Front. Microbiol.">
        <title>High frequency of phylogenetically diverse reductive dehalogenase-homologous genes in deep subseafloor sedimentary metagenomes.</title>
        <authorList>
            <person name="Kawai M."/>
            <person name="Futagami T."/>
            <person name="Toyoda A."/>
            <person name="Takaki Y."/>
            <person name="Nishi S."/>
            <person name="Hori S."/>
            <person name="Arai W."/>
            <person name="Tsubouchi T."/>
            <person name="Morono Y."/>
            <person name="Uchiyama I."/>
            <person name="Ito T."/>
            <person name="Fujiyama A."/>
            <person name="Inagaki F."/>
            <person name="Takami H."/>
        </authorList>
    </citation>
    <scope>NUCLEOTIDE SEQUENCE</scope>
    <source>
        <strain evidence="1">Expedition CK06-06</strain>
    </source>
</reference>